<dbReference type="AlphaFoldDB" id="A0A251V4B3"/>
<dbReference type="Pfam" id="PF03227">
    <property type="entry name" value="GILT"/>
    <property type="match status" value="1"/>
</dbReference>
<accession>A0A251V4B3</accession>
<sequence>MSFWHNRNLFQHYMRRPKKMRSGLIYVTVVCFSSASPITVTTGDKVELSLYYEALCPYCENFILNYLYKIFDNGLISIVDLKLSPYGNAKIRSNGTIVCQVILFTLFELVFTFS</sequence>
<keyword evidence="7" id="KW-1185">Reference proteome</keyword>
<evidence type="ECO:0000256" key="4">
    <source>
        <dbReference type="ARBA" id="ARBA00022729"/>
    </source>
</evidence>
<keyword evidence="4" id="KW-0732">Signal</keyword>
<reference evidence="7" key="1">
    <citation type="journal article" date="2017" name="Nature">
        <title>The sunflower genome provides insights into oil metabolism, flowering and Asterid evolution.</title>
        <authorList>
            <person name="Badouin H."/>
            <person name="Gouzy J."/>
            <person name="Grassa C.J."/>
            <person name="Murat F."/>
            <person name="Staton S.E."/>
            <person name="Cottret L."/>
            <person name="Lelandais-Briere C."/>
            <person name="Owens G.L."/>
            <person name="Carrere S."/>
            <person name="Mayjonade B."/>
            <person name="Legrand L."/>
            <person name="Gill N."/>
            <person name="Kane N.C."/>
            <person name="Bowers J.E."/>
            <person name="Hubner S."/>
            <person name="Bellec A."/>
            <person name="Berard A."/>
            <person name="Berges H."/>
            <person name="Blanchet N."/>
            <person name="Boniface M.C."/>
            <person name="Brunel D."/>
            <person name="Catrice O."/>
            <person name="Chaidir N."/>
            <person name="Claudel C."/>
            <person name="Donnadieu C."/>
            <person name="Faraut T."/>
            <person name="Fievet G."/>
            <person name="Helmstetter N."/>
            <person name="King M."/>
            <person name="Knapp S.J."/>
            <person name="Lai Z."/>
            <person name="Le Paslier M.C."/>
            <person name="Lippi Y."/>
            <person name="Lorenzon L."/>
            <person name="Mandel J.R."/>
            <person name="Marage G."/>
            <person name="Marchand G."/>
            <person name="Marquand E."/>
            <person name="Bret-Mestries E."/>
            <person name="Morien E."/>
            <person name="Nambeesan S."/>
            <person name="Nguyen T."/>
            <person name="Pegot-Espagnet P."/>
            <person name="Pouilly N."/>
            <person name="Raftis F."/>
            <person name="Sallet E."/>
            <person name="Schiex T."/>
            <person name="Thomas J."/>
            <person name="Vandecasteele C."/>
            <person name="Vares D."/>
            <person name="Vear F."/>
            <person name="Vautrin S."/>
            <person name="Crespi M."/>
            <person name="Mangin B."/>
            <person name="Burke J.M."/>
            <person name="Salse J."/>
            <person name="Munos S."/>
            <person name="Vincourt P."/>
            <person name="Rieseberg L.H."/>
            <person name="Langlade N.B."/>
        </authorList>
    </citation>
    <scope>NUCLEOTIDE SEQUENCE [LARGE SCALE GENOMIC DNA]</scope>
    <source>
        <strain evidence="7">cv. SF193</strain>
    </source>
</reference>
<keyword evidence="5" id="KW-0325">Glycoprotein</keyword>
<evidence type="ECO:0000256" key="1">
    <source>
        <dbReference type="ARBA" id="ARBA00004613"/>
    </source>
</evidence>
<evidence type="ECO:0000256" key="3">
    <source>
        <dbReference type="ARBA" id="ARBA00022525"/>
    </source>
</evidence>
<evidence type="ECO:0000313" key="6">
    <source>
        <dbReference type="EMBL" id="OTG30440.1"/>
    </source>
</evidence>
<dbReference type="InParanoid" id="A0A251V4B3"/>
<protein>
    <submittedName>
        <fullName evidence="6">Putative gamma interferon inducible lysosomal thiol reductase GILT</fullName>
    </submittedName>
</protein>
<dbReference type="Proteomes" id="UP000215914">
    <property type="component" value="Chromosome 3"/>
</dbReference>
<name>A0A251V4B3_HELAN</name>
<evidence type="ECO:0000313" key="7">
    <source>
        <dbReference type="Proteomes" id="UP000215914"/>
    </source>
</evidence>
<dbReference type="EMBL" id="CM007892">
    <property type="protein sequence ID" value="OTG30440.1"/>
    <property type="molecule type" value="Genomic_DNA"/>
</dbReference>
<evidence type="ECO:0000256" key="5">
    <source>
        <dbReference type="ARBA" id="ARBA00023180"/>
    </source>
</evidence>
<dbReference type="PANTHER" id="PTHR13234">
    <property type="entry name" value="GAMMA-INTERFERON INDUCIBLE LYSOSOMAL THIOL REDUCTASE GILT"/>
    <property type="match status" value="1"/>
</dbReference>
<dbReference type="InterPro" id="IPR004911">
    <property type="entry name" value="Interferon-induced_GILT"/>
</dbReference>
<dbReference type="GO" id="GO:0005576">
    <property type="term" value="C:extracellular region"/>
    <property type="evidence" value="ECO:0007669"/>
    <property type="project" value="UniProtKB-SubCell"/>
</dbReference>
<dbReference type="STRING" id="4232.A0A251V4B3"/>
<proteinExistence type="inferred from homology"/>
<organism evidence="6 7">
    <name type="scientific">Helianthus annuus</name>
    <name type="common">Common sunflower</name>
    <dbReference type="NCBI Taxonomy" id="4232"/>
    <lineage>
        <taxon>Eukaryota</taxon>
        <taxon>Viridiplantae</taxon>
        <taxon>Streptophyta</taxon>
        <taxon>Embryophyta</taxon>
        <taxon>Tracheophyta</taxon>
        <taxon>Spermatophyta</taxon>
        <taxon>Magnoliopsida</taxon>
        <taxon>eudicotyledons</taxon>
        <taxon>Gunneridae</taxon>
        <taxon>Pentapetalae</taxon>
        <taxon>asterids</taxon>
        <taxon>campanulids</taxon>
        <taxon>Asterales</taxon>
        <taxon>Asteraceae</taxon>
        <taxon>Asteroideae</taxon>
        <taxon>Heliantheae alliance</taxon>
        <taxon>Heliantheae</taxon>
        <taxon>Helianthus</taxon>
    </lineage>
</organism>
<dbReference type="GO" id="GO:0016671">
    <property type="term" value="F:oxidoreductase activity, acting on a sulfur group of donors, disulfide as acceptor"/>
    <property type="evidence" value="ECO:0007669"/>
    <property type="project" value="InterPro"/>
</dbReference>
<comment type="subcellular location">
    <subcellularLocation>
        <location evidence="1">Secreted</location>
    </subcellularLocation>
</comment>
<comment type="similarity">
    <text evidence="2">Belongs to the GILT family.</text>
</comment>
<keyword evidence="3" id="KW-0964">Secreted</keyword>
<dbReference type="PANTHER" id="PTHR13234:SF8">
    <property type="entry name" value="GAMMA-INTERFERON-INDUCIBLE LYSOSOMAL THIOL REDUCTASE"/>
    <property type="match status" value="1"/>
</dbReference>
<gene>
    <name evidence="6" type="ORF">HannXRQ_Chr03g0064561</name>
</gene>
<evidence type="ECO:0000256" key="2">
    <source>
        <dbReference type="ARBA" id="ARBA00005679"/>
    </source>
</evidence>